<dbReference type="Proteomes" id="UP000002051">
    <property type="component" value="Chromosome 5"/>
</dbReference>
<gene>
    <name evidence="1" type="ordered locus">MTR_5g090960</name>
</gene>
<proteinExistence type="predicted"/>
<dbReference type="HOGENOM" id="CLU_1984910_0_0_1"/>
<reference evidence="2" key="3">
    <citation type="submission" date="2015-04" db="UniProtKB">
        <authorList>
            <consortium name="EnsemblPlants"/>
        </authorList>
    </citation>
    <scope>IDENTIFICATION</scope>
    <source>
        <strain evidence="2">cv. Jemalong A17</strain>
    </source>
</reference>
<dbReference type="EMBL" id="CM001221">
    <property type="protein sequence ID" value="AET00340.1"/>
    <property type="molecule type" value="Genomic_DNA"/>
</dbReference>
<reference evidence="1 3" key="1">
    <citation type="journal article" date="2011" name="Nature">
        <title>The Medicago genome provides insight into the evolution of rhizobial symbioses.</title>
        <authorList>
            <person name="Young N.D."/>
            <person name="Debelle F."/>
            <person name="Oldroyd G.E."/>
            <person name="Geurts R."/>
            <person name="Cannon S.B."/>
            <person name="Udvardi M.K."/>
            <person name="Benedito V.A."/>
            <person name="Mayer K.F."/>
            <person name="Gouzy J."/>
            <person name="Schoof H."/>
            <person name="Van de Peer Y."/>
            <person name="Proost S."/>
            <person name="Cook D.R."/>
            <person name="Meyers B.C."/>
            <person name="Spannagl M."/>
            <person name="Cheung F."/>
            <person name="De Mita S."/>
            <person name="Krishnakumar V."/>
            <person name="Gundlach H."/>
            <person name="Zhou S."/>
            <person name="Mudge J."/>
            <person name="Bharti A.K."/>
            <person name="Murray J.D."/>
            <person name="Naoumkina M.A."/>
            <person name="Rosen B."/>
            <person name="Silverstein K.A."/>
            <person name="Tang H."/>
            <person name="Rombauts S."/>
            <person name="Zhao P.X."/>
            <person name="Zhou P."/>
            <person name="Barbe V."/>
            <person name="Bardou P."/>
            <person name="Bechner M."/>
            <person name="Bellec A."/>
            <person name="Berger A."/>
            <person name="Berges H."/>
            <person name="Bidwell S."/>
            <person name="Bisseling T."/>
            <person name="Choisne N."/>
            <person name="Couloux A."/>
            <person name="Denny R."/>
            <person name="Deshpande S."/>
            <person name="Dai X."/>
            <person name="Doyle J.J."/>
            <person name="Dudez A.M."/>
            <person name="Farmer A.D."/>
            <person name="Fouteau S."/>
            <person name="Franken C."/>
            <person name="Gibelin C."/>
            <person name="Gish J."/>
            <person name="Goldstein S."/>
            <person name="Gonzalez A.J."/>
            <person name="Green P.J."/>
            <person name="Hallab A."/>
            <person name="Hartog M."/>
            <person name="Hua A."/>
            <person name="Humphray S.J."/>
            <person name="Jeong D.H."/>
            <person name="Jing Y."/>
            <person name="Jocker A."/>
            <person name="Kenton S.M."/>
            <person name="Kim D.J."/>
            <person name="Klee K."/>
            <person name="Lai H."/>
            <person name="Lang C."/>
            <person name="Lin S."/>
            <person name="Macmil S.L."/>
            <person name="Magdelenat G."/>
            <person name="Matthews L."/>
            <person name="McCorrison J."/>
            <person name="Monaghan E.L."/>
            <person name="Mun J.H."/>
            <person name="Najar F.Z."/>
            <person name="Nicholson C."/>
            <person name="Noirot C."/>
            <person name="O'Bleness M."/>
            <person name="Paule C.R."/>
            <person name="Poulain J."/>
            <person name="Prion F."/>
            <person name="Qin B."/>
            <person name="Qu C."/>
            <person name="Retzel E.F."/>
            <person name="Riddle C."/>
            <person name="Sallet E."/>
            <person name="Samain S."/>
            <person name="Samson N."/>
            <person name="Sanders I."/>
            <person name="Saurat O."/>
            <person name="Scarpelli C."/>
            <person name="Schiex T."/>
            <person name="Segurens B."/>
            <person name="Severin A.J."/>
            <person name="Sherrier D.J."/>
            <person name="Shi R."/>
            <person name="Sims S."/>
            <person name="Singer S.R."/>
            <person name="Sinharoy S."/>
            <person name="Sterck L."/>
            <person name="Viollet A."/>
            <person name="Wang B.B."/>
            <person name="Wang K."/>
            <person name="Wang M."/>
            <person name="Wang X."/>
            <person name="Warfsmann J."/>
            <person name="Weissenbach J."/>
            <person name="White D.D."/>
            <person name="White J.D."/>
            <person name="Wiley G.B."/>
            <person name="Wincker P."/>
            <person name="Xing Y."/>
            <person name="Yang L."/>
            <person name="Yao Z."/>
            <person name="Ying F."/>
            <person name="Zhai J."/>
            <person name="Zhou L."/>
            <person name="Zuber A."/>
            <person name="Denarie J."/>
            <person name="Dixon R.A."/>
            <person name="May G.D."/>
            <person name="Schwartz D.C."/>
            <person name="Rogers J."/>
            <person name="Quetier F."/>
            <person name="Town C.D."/>
            <person name="Roe B.A."/>
        </authorList>
    </citation>
    <scope>NUCLEOTIDE SEQUENCE [LARGE SCALE GENOMIC DNA]</scope>
    <source>
        <strain evidence="1">A17</strain>
        <strain evidence="2 3">cv. Jemalong A17</strain>
    </source>
</reference>
<name>G7K3B5_MEDTR</name>
<dbReference type="PaxDb" id="3880-AET00340"/>
<dbReference type="AlphaFoldDB" id="G7K3B5"/>
<sequence>MLDPPQPIKQDWSDTAFEKMNRLRILIVRNKTFSSEPKHLPNQLRLLEWDEYPSKSFPDIPSATNGRSTLKTLHFENSGLSDQVLTLVVIPPILELFSIFSSHCCFFRHFTVIAKNMNQKLHKILS</sequence>
<evidence type="ECO:0000313" key="1">
    <source>
        <dbReference type="EMBL" id="AET00340.1"/>
    </source>
</evidence>
<organism evidence="1 3">
    <name type="scientific">Medicago truncatula</name>
    <name type="common">Barrel medic</name>
    <name type="synonym">Medicago tribuloides</name>
    <dbReference type="NCBI Taxonomy" id="3880"/>
    <lineage>
        <taxon>Eukaryota</taxon>
        <taxon>Viridiplantae</taxon>
        <taxon>Streptophyta</taxon>
        <taxon>Embryophyta</taxon>
        <taxon>Tracheophyta</taxon>
        <taxon>Spermatophyta</taxon>
        <taxon>Magnoliopsida</taxon>
        <taxon>eudicotyledons</taxon>
        <taxon>Gunneridae</taxon>
        <taxon>Pentapetalae</taxon>
        <taxon>rosids</taxon>
        <taxon>fabids</taxon>
        <taxon>Fabales</taxon>
        <taxon>Fabaceae</taxon>
        <taxon>Papilionoideae</taxon>
        <taxon>50 kb inversion clade</taxon>
        <taxon>NPAAA clade</taxon>
        <taxon>Hologalegina</taxon>
        <taxon>IRL clade</taxon>
        <taxon>Trifolieae</taxon>
        <taxon>Medicago</taxon>
    </lineage>
</organism>
<keyword evidence="3" id="KW-1185">Reference proteome</keyword>
<evidence type="ECO:0000313" key="3">
    <source>
        <dbReference type="Proteomes" id="UP000002051"/>
    </source>
</evidence>
<dbReference type="InterPro" id="IPR032675">
    <property type="entry name" value="LRR_dom_sf"/>
</dbReference>
<reference evidence="1 3" key="2">
    <citation type="journal article" date="2014" name="BMC Genomics">
        <title>An improved genome release (version Mt4.0) for the model legume Medicago truncatula.</title>
        <authorList>
            <person name="Tang H."/>
            <person name="Krishnakumar V."/>
            <person name="Bidwell S."/>
            <person name="Rosen B."/>
            <person name="Chan A."/>
            <person name="Zhou S."/>
            <person name="Gentzbittel L."/>
            <person name="Childs K.L."/>
            <person name="Yandell M."/>
            <person name="Gundlach H."/>
            <person name="Mayer K.F."/>
            <person name="Schwartz D.C."/>
            <person name="Town C.D."/>
        </authorList>
    </citation>
    <scope>GENOME REANNOTATION</scope>
    <source>
        <strain evidence="2 3">cv. Jemalong A17</strain>
    </source>
</reference>
<evidence type="ECO:0000313" key="2">
    <source>
        <dbReference type="EnsemblPlants" id="AET00340"/>
    </source>
</evidence>
<protein>
    <submittedName>
        <fullName evidence="1 2">Uncharacterized protein</fullName>
    </submittedName>
</protein>
<dbReference type="SUPFAM" id="SSF52058">
    <property type="entry name" value="L domain-like"/>
    <property type="match status" value="1"/>
</dbReference>
<dbReference type="Gene3D" id="3.80.10.10">
    <property type="entry name" value="Ribonuclease Inhibitor"/>
    <property type="match status" value="1"/>
</dbReference>
<dbReference type="EnsemblPlants" id="AET00340">
    <property type="protein sequence ID" value="AET00340"/>
    <property type="gene ID" value="MTR_5g090960"/>
</dbReference>
<accession>G7K3B5</accession>